<keyword evidence="3" id="KW-1185">Reference proteome</keyword>
<name>A0A850NNX7_9PROT</name>
<dbReference type="RefSeq" id="WP_176622380.1">
    <property type="nucleotide sequence ID" value="NZ_JABXXQ010000048.1"/>
</dbReference>
<dbReference type="AlphaFoldDB" id="A0A850NNX7"/>
<protein>
    <recommendedName>
        <fullName evidence="5">Lipoprotein</fullName>
    </recommendedName>
</protein>
<evidence type="ECO:0000313" key="2">
    <source>
        <dbReference type="EMBL" id="NVN29576.1"/>
    </source>
</evidence>
<dbReference type="Proteomes" id="UP000557688">
    <property type="component" value="Unassembled WGS sequence"/>
</dbReference>
<accession>A0A850NNX7</accession>
<evidence type="ECO:0008006" key="5">
    <source>
        <dbReference type="Google" id="ProtNLM"/>
    </source>
</evidence>
<organism evidence="2 4">
    <name type="scientific">Endobacter medicaginis</name>
    <dbReference type="NCBI Taxonomy" id="1181271"/>
    <lineage>
        <taxon>Bacteria</taxon>
        <taxon>Pseudomonadati</taxon>
        <taxon>Pseudomonadota</taxon>
        <taxon>Alphaproteobacteria</taxon>
        <taxon>Acetobacterales</taxon>
        <taxon>Acetobacteraceae</taxon>
        <taxon>Endobacter</taxon>
    </lineage>
</organism>
<evidence type="ECO:0000313" key="4">
    <source>
        <dbReference type="Proteomes" id="UP000565205"/>
    </source>
</evidence>
<reference evidence="2 4" key="1">
    <citation type="submission" date="2020-06" db="EMBL/GenBank/DDBJ databases">
        <title>Description of novel acetic acid bacteria.</title>
        <authorList>
            <person name="Sombolestani A."/>
        </authorList>
    </citation>
    <scope>NUCLEOTIDE SEQUENCE [LARGE SCALE GENOMIC DNA]</scope>
    <source>
        <strain evidence="2 4">LMG 26838</strain>
    </source>
</reference>
<dbReference type="Proteomes" id="UP000565205">
    <property type="component" value="Unassembled WGS sequence"/>
</dbReference>
<evidence type="ECO:0000313" key="1">
    <source>
        <dbReference type="EMBL" id="MBB3175412.1"/>
    </source>
</evidence>
<proteinExistence type="predicted"/>
<comment type="caution">
    <text evidence="2">The sequence shown here is derived from an EMBL/GenBank/DDBJ whole genome shotgun (WGS) entry which is preliminary data.</text>
</comment>
<dbReference type="PROSITE" id="PS51257">
    <property type="entry name" value="PROKAR_LIPOPROTEIN"/>
    <property type="match status" value="1"/>
</dbReference>
<evidence type="ECO:0000313" key="3">
    <source>
        <dbReference type="Proteomes" id="UP000557688"/>
    </source>
</evidence>
<reference evidence="1 3" key="2">
    <citation type="submission" date="2020-08" db="EMBL/GenBank/DDBJ databases">
        <title>Genomic Encyclopedia of Type Strains, Phase III (KMG-III): the genomes of soil and plant-associated and newly described type strains.</title>
        <authorList>
            <person name="Whitman W."/>
        </authorList>
    </citation>
    <scope>NUCLEOTIDE SEQUENCE [LARGE SCALE GENOMIC DNA]</scope>
    <source>
        <strain evidence="1 3">CECT 8088</strain>
    </source>
</reference>
<dbReference type="EMBL" id="JABXXQ010000048">
    <property type="protein sequence ID" value="NVN29576.1"/>
    <property type="molecule type" value="Genomic_DNA"/>
</dbReference>
<dbReference type="EMBL" id="JACHXV010000030">
    <property type="protein sequence ID" value="MBB3175412.1"/>
    <property type="molecule type" value="Genomic_DNA"/>
</dbReference>
<gene>
    <name evidence="1" type="ORF">FHR90_003267</name>
    <name evidence="2" type="ORF">HUK83_04400</name>
</gene>
<sequence>MRRLVAFAAVLTTAGCTQTTNPDGSMRFSLNPSQLFQQQNLAATGGDMDGEALANVTAKRLAADRTAGGMAQATSDITSCYQSASMPAEMRQCMALDTVTMQSDVLFVVAMQQKFHHPYPTMPFFNQADNQARMSTQRAVFAFGSVDNWTNWAMKWRRPAALYAQAIVSGRAT</sequence>